<feature type="chain" id="PRO_5008366886" evidence="1">
    <location>
        <begin position="23"/>
        <end position="58"/>
    </location>
</feature>
<dbReference type="EMBL" id="HADZ01004677">
    <property type="protein sequence ID" value="SBP68618.1"/>
    <property type="molecule type" value="Transcribed_RNA"/>
</dbReference>
<protein>
    <submittedName>
        <fullName evidence="2">Uncharacterized protein</fullName>
    </submittedName>
</protein>
<proteinExistence type="predicted"/>
<name>A0A1A8BP32_NOTKA</name>
<feature type="non-terminal residue" evidence="2">
    <location>
        <position position="58"/>
    </location>
</feature>
<evidence type="ECO:0000313" key="2">
    <source>
        <dbReference type="EMBL" id="SBP68618.1"/>
    </source>
</evidence>
<evidence type="ECO:0000256" key="1">
    <source>
        <dbReference type="SAM" id="SignalP"/>
    </source>
</evidence>
<keyword evidence="1" id="KW-0732">Signal</keyword>
<dbReference type="AlphaFoldDB" id="A0A1A8BP32"/>
<reference evidence="2" key="2">
    <citation type="submission" date="2016-06" db="EMBL/GenBank/DDBJ databases">
        <title>The genome of a short-lived fish provides insights into sex chromosome evolution and the genetic control of aging.</title>
        <authorList>
            <person name="Reichwald K."/>
            <person name="Felder M."/>
            <person name="Petzold A."/>
            <person name="Koch P."/>
            <person name="Groth M."/>
            <person name="Platzer M."/>
        </authorList>
    </citation>
    <scope>NUCLEOTIDE SEQUENCE</scope>
    <source>
        <tissue evidence="2">Brain</tissue>
    </source>
</reference>
<feature type="non-terminal residue" evidence="2">
    <location>
        <position position="1"/>
    </location>
</feature>
<feature type="signal peptide" evidence="1">
    <location>
        <begin position="1"/>
        <end position="22"/>
    </location>
</feature>
<reference evidence="2" key="1">
    <citation type="submission" date="2016-05" db="EMBL/GenBank/DDBJ databases">
        <authorList>
            <person name="Lavstsen T."/>
            <person name="Jespersen J.S."/>
        </authorList>
    </citation>
    <scope>NUCLEOTIDE SEQUENCE</scope>
    <source>
        <tissue evidence="2">Brain</tissue>
    </source>
</reference>
<gene>
    <name evidence="2" type="primary">Nfu_g_1_025488</name>
</gene>
<organism evidence="2">
    <name type="scientific">Nothobranchius kadleci</name>
    <name type="common">African annual killifish</name>
    <dbReference type="NCBI Taxonomy" id="1051664"/>
    <lineage>
        <taxon>Eukaryota</taxon>
        <taxon>Metazoa</taxon>
        <taxon>Chordata</taxon>
        <taxon>Craniata</taxon>
        <taxon>Vertebrata</taxon>
        <taxon>Euteleostomi</taxon>
        <taxon>Actinopterygii</taxon>
        <taxon>Neopterygii</taxon>
        <taxon>Teleostei</taxon>
        <taxon>Neoteleostei</taxon>
        <taxon>Acanthomorphata</taxon>
        <taxon>Ovalentaria</taxon>
        <taxon>Atherinomorphae</taxon>
        <taxon>Cyprinodontiformes</taxon>
        <taxon>Nothobranchiidae</taxon>
        <taxon>Nothobranchius</taxon>
    </lineage>
</organism>
<accession>A0A1A8BP32</accession>
<sequence length="58" mass="6751">FMLLGGLMLTCRSWLLVHNVTSLEEKESECVCDIERFQLDIVRFTLTHCSGSRTRFLD</sequence>